<organism evidence="2">
    <name type="scientific">marine sediment metagenome</name>
    <dbReference type="NCBI Taxonomy" id="412755"/>
    <lineage>
        <taxon>unclassified sequences</taxon>
        <taxon>metagenomes</taxon>
        <taxon>ecological metagenomes</taxon>
    </lineage>
</organism>
<dbReference type="AlphaFoldDB" id="X0UEP8"/>
<dbReference type="Pfam" id="PF07244">
    <property type="entry name" value="POTRA"/>
    <property type="match status" value="1"/>
</dbReference>
<dbReference type="InterPro" id="IPR010827">
    <property type="entry name" value="BamA/TamA_POTRA"/>
</dbReference>
<name>X0UEP8_9ZZZZ</name>
<sequence>MKVPCQYRLLILSFLMAAPLFADEVIVEVRYHGNFTIPDSEMARLAGIALGKPPAGTTADEIRTRLEQSGRFQWVRVAKRYRSMSSTDRVILLVTVKEKEPLKSKLMFMPVIKFND</sequence>
<feature type="domain" description="POTRA" evidence="1">
    <location>
        <begin position="26"/>
        <end position="99"/>
    </location>
</feature>
<comment type="caution">
    <text evidence="2">The sequence shown here is derived from an EMBL/GenBank/DDBJ whole genome shotgun (WGS) entry which is preliminary data.</text>
</comment>
<feature type="non-terminal residue" evidence="2">
    <location>
        <position position="116"/>
    </location>
</feature>
<dbReference type="GO" id="GO:0019867">
    <property type="term" value="C:outer membrane"/>
    <property type="evidence" value="ECO:0007669"/>
    <property type="project" value="InterPro"/>
</dbReference>
<evidence type="ECO:0000313" key="2">
    <source>
        <dbReference type="EMBL" id="GAG04060.1"/>
    </source>
</evidence>
<reference evidence="2" key="1">
    <citation type="journal article" date="2014" name="Front. Microbiol.">
        <title>High frequency of phylogenetically diverse reductive dehalogenase-homologous genes in deep subseafloor sedimentary metagenomes.</title>
        <authorList>
            <person name="Kawai M."/>
            <person name="Futagami T."/>
            <person name="Toyoda A."/>
            <person name="Takaki Y."/>
            <person name="Nishi S."/>
            <person name="Hori S."/>
            <person name="Arai W."/>
            <person name="Tsubouchi T."/>
            <person name="Morono Y."/>
            <person name="Uchiyama I."/>
            <person name="Ito T."/>
            <person name="Fujiyama A."/>
            <person name="Inagaki F."/>
            <person name="Takami H."/>
        </authorList>
    </citation>
    <scope>NUCLEOTIDE SEQUENCE</scope>
    <source>
        <strain evidence="2">Expedition CK06-06</strain>
    </source>
</reference>
<protein>
    <recommendedName>
        <fullName evidence="1">POTRA domain-containing protein</fullName>
    </recommendedName>
</protein>
<accession>X0UEP8</accession>
<dbReference type="Gene3D" id="3.10.20.310">
    <property type="entry name" value="membrane protein fhac"/>
    <property type="match status" value="1"/>
</dbReference>
<proteinExistence type="predicted"/>
<gene>
    <name evidence="2" type="ORF">S01H1_36387</name>
</gene>
<dbReference type="EMBL" id="BARS01022790">
    <property type="protein sequence ID" value="GAG04060.1"/>
    <property type="molecule type" value="Genomic_DNA"/>
</dbReference>
<evidence type="ECO:0000259" key="1">
    <source>
        <dbReference type="Pfam" id="PF07244"/>
    </source>
</evidence>